<dbReference type="PANTHER" id="PTHR33198:SF20">
    <property type="entry name" value="RETROTRANSPOSON GAG DOMAIN-CONTAINING PROTEIN"/>
    <property type="match status" value="1"/>
</dbReference>
<dbReference type="RefSeq" id="XP_050508062.1">
    <property type="nucleotide sequence ID" value="XM_050652105.1"/>
</dbReference>
<keyword evidence="2" id="KW-1185">Reference proteome</keyword>
<protein>
    <recommendedName>
        <fullName evidence="3">CCHC-type domain-containing protein</fullName>
    </recommendedName>
</protein>
<dbReference type="PROSITE" id="PS00141">
    <property type="entry name" value="ASP_PROTEASE"/>
    <property type="match status" value="1"/>
</dbReference>
<evidence type="ECO:0000313" key="2">
    <source>
        <dbReference type="Proteomes" id="UP001652700"/>
    </source>
</evidence>
<dbReference type="Proteomes" id="UP001652700">
    <property type="component" value="Unplaced"/>
</dbReference>
<evidence type="ECO:0000313" key="1">
    <source>
        <dbReference type="EnsemblMetazoa" id="XP_050508062.1"/>
    </source>
</evidence>
<sequence>MSQLLKHSIFQIQLLALSGGLKGLGLSKRFERYAKLSGLSTKPDSEKIDALLYIMGEKSEEILLQMQKVPTVYDEMIQALDSHFIPRRNIIFERFQFNARVQLPGENIDSFIAAVHALAANCNVGALKEEFIRDRIVVGMLDKKTSEKMQLEAKLTLSDAILYARQAELQSQQNSVLQQQQSSLNVIAKQENTPKSFNTSKRPQHPEVKCKYCGLAQHKREICSARRSTCRGCGRFGHWDRVCLSKEKDSRSLHHITTSSEGGVQIQDPLFLVDSGADIVCIPSNNLESILLKSLNNCSETISGPDGTKLKVLGKITERLTYPSKGKSCTFDIFVIQDLKMPILGRTGISCLEVLNFSINSMNQTSSTNVQVKKEFPDIFNKIDNFKDEIKIEVCEEAKPFVQTTPRVVPIPLLGKLEK</sequence>
<proteinExistence type="predicted"/>
<name>A0ABM5KCZ3_DIAVI</name>
<dbReference type="EnsemblMetazoa" id="XM_050652105.1">
    <property type="protein sequence ID" value="XP_050508062.1"/>
    <property type="gene ID" value="LOC126885524"/>
</dbReference>
<dbReference type="PANTHER" id="PTHR33198">
    <property type="entry name" value="ANK_REP_REGION DOMAIN-CONTAINING PROTEIN-RELATED"/>
    <property type="match status" value="1"/>
</dbReference>
<organism evidence="1 2">
    <name type="scientific">Diabrotica virgifera virgifera</name>
    <name type="common">western corn rootworm</name>
    <dbReference type="NCBI Taxonomy" id="50390"/>
    <lineage>
        <taxon>Eukaryota</taxon>
        <taxon>Metazoa</taxon>
        <taxon>Ecdysozoa</taxon>
        <taxon>Arthropoda</taxon>
        <taxon>Hexapoda</taxon>
        <taxon>Insecta</taxon>
        <taxon>Pterygota</taxon>
        <taxon>Neoptera</taxon>
        <taxon>Endopterygota</taxon>
        <taxon>Coleoptera</taxon>
        <taxon>Polyphaga</taxon>
        <taxon>Cucujiformia</taxon>
        <taxon>Chrysomeloidea</taxon>
        <taxon>Chrysomelidae</taxon>
        <taxon>Galerucinae</taxon>
        <taxon>Diabroticina</taxon>
        <taxon>Diabroticites</taxon>
        <taxon>Diabrotica</taxon>
    </lineage>
</organism>
<dbReference type="GeneID" id="126885524"/>
<dbReference type="Gene3D" id="2.40.70.10">
    <property type="entry name" value="Acid Proteases"/>
    <property type="match status" value="1"/>
</dbReference>
<dbReference type="Gene3D" id="4.10.60.10">
    <property type="entry name" value="Zinc finger, CCHC-type"/>
    <property type="match status" value="1"/>
</dbReference>
<accession>A0ABM5KCZ3</accession>
<reference evidence="1" key="1">
    <citation type="submission" date="2025-05" db="UniProtKB">
        <authorList>
            <consortium name="EnsemblMetazoa"/>
        </authorList>
    </citation>
    <scope>IDENTIFICATION</scope>
</reference>
<evidence type="ECO:0008006" key="3">
    <source>
        <dbReference type="Google" id="ProtNLM"/>
    </source>
</evidence>
<dbReference type="SUPFAM" id="SSF50630">
    <property type="entry name" value="Acid proteases"/>
    <property type="match status" value="1"/>
</dbReference>
<dbReference type="InterPro" id="IPR021109">
    <property type="entry name" value="Peptidase_aspartic_dom_sf"/>
</dbReference>
<dbReference type="InterPro" id="IPR001969">
    <property type="entry name" value="Aspartic_peptidase_AS"/>
</dbReference>